<organism evidence="1 2">
    <name type="scientific">Gossypium arboreum</name>
    <name type="common">Tree cotton</name>
    <name type="synonym">Gossypium nanking</name>
    <dbReference type="NCBI Taxonomy" id="29729"/>
    <lineage>
        <taxon>Eukaryota</taxon>
        <taxon>Viridiplantae</taxon>
        <taxon>Streptophyta</taxon>
        <taxon>Embryophyta</taxon>
        <taxon>Tracheophyta</taxon>
        <taxon>Spermatophyta</taxon>
        <taxon>Magnoliopsida</taxon>
        <taxon>eudicotyledons</taxon>
        <taxon>Gunneridae</taxon>
        <taxon>Pentapetalae</taxon>
        <taxon>rosids</taxon>
        <taxon>malvids</taxon>
        <taxon>Malvales</taxon>
        <taxon>Malvaceae</taxon>
        <taxon>Malvoideae</taxon>
        <taxon>Gossypium</taxon>
    </lineage>
</organism>
<dbReference type="EMBL" id="JRRC01484132">
    <property type="protein sequence ID" value="KHG07878.1"/>
    <property type="molecule type" value="Genomic_DNA"/>
</dbReference>
<evidence type="ECO:0000313" key="1">
    <source>
        <dbReference type="EMBL" id="KHG07878.1"/>
    </source>
</evidence>
<keyword evidence="2" id="KW-1185">Reference proteome</keyword>
<name>A0A0B0N0J9_GOSAR</name>
<comment type="caution">
    <text evidence="1">The sequence shown here is derived from an EMBL/GenBank/DDBJ whole genome shotgun (WGS) entry which is preliminary data.</text>
</comment>
<sequence>MWRTQPSTRACALAVFLKMNDDVINIMSGFLDTDMSRLLPKSMSGNASYFVPISGKRKGVTDAMKVPRWACSAKLAQG</sequence>
<reference evidence="2" key="1">
    <citation type="submission" date="2014-09" db="EMBL/GenBank/DDBJ databases">
        <authorList>
            <person name="Mudge J."/>
            <person name="Ramaraj T."/>
            <person name="Lindquist I.E."/>
            <person name="Bharti A.K."/>
            <person name="Sundararajan A."/>
            <person name="Cameron C.T."/>
            <person name="Woodward J.E."/>
            <person name="May G.D."/>
            <person name="Brubaker C."/>
            <person name="Broadhvest J."/>
            <person name="Wilkins T.A."/>
        </authorList>
    </citation>
    <scope>NUCLEOTIDE SEQUENCE</scope>
    <source>
        <strain evidence="2">cv. AKA8401</strain>
    </source>
</reference>
<dbReference type="Proteomes" id="UP000032142">
    <property type="component" value="Unassembled WGS sequence"/>
</dbReference>
<evidence type="ECO:0000313" key="2">
    <source>
        <dbReference type="Proteomes" id="UP000032142"/>
    </source>
</evidence>
<dbReference type="AlphaFoldDB" id="A0A0B0N0J9"/>
<accession>A0A0B0N0J9</accession>
<protein>
    <submittedName>
        <fullName evidence="1">Uncharacterized protein</fullName>
    </submittedName>
</protein>
<gene>
    <name evidence="1" type="ORF">F383_34858</name>
</gene>
<proteinExistence type="predicted"/>